<organism evidence="1 2">
    <name type="scientific">Zingiber officinale</name>
    <name type="common">Ginger</name>
    <name type="synonym">Amomum zingiber</name>
    <dbReference type="NCBI Taxonomy" id="94328"/>
    <lineage>
        <taxon>Eukaryota</taxon>
        <taxon>Viridiplantae</taxon>
        <taxon>Streptophyta</taxon>
        <taxon>Embryophyta</taxon>
        <taxon>Tracheophyta</taxon>
        <taxon>Spermatophyta</taxon>
        <taxon>Magnoliopsida</taxon>
        <taxon>Liliopsida</taxon>
        <taxon>Zingiberales</taxon>
        <taxon>Zingiberaceae</taxon>
        <taxon>Zingiber</taxon>
    </lineage>
</organism>
<sequence length="170" mass="18556">MKKGLPANANVPLPPDIPSISFLGCSSSASAMDTDAIVHHILSSLSNARGVAAWACVSRCWNEAVPYTHPLPLFPPQLPVAMAAPIPNPSTVLFICSLPPRRSLSYSREPPTSRAKALHSRTRKVRLSPVAGESKVLKYGQKESQISKLHTCLQQRREQEEQATITSYFV</sequence>
<comment type="caution">
    <text evidence="1">The sequence shown here is derived from an EMBL/GenBank/DDBJ whole genome shotgun (WGS) entry which is preliminary data.</text>
</comment>
<proteinExistence type="predicted"/>
<dbReference type="AlphaFoldDB" id="A0A8J5KXC1"/>
<evidence type="ECO:0000313" key="1">
    <source>
        <dbReference type="EMBL" id="KAG6502808.1"/>
    </source>
</evidence>
<keyword evidence="2" id="KW-1185">Reference proteome</keyword>
<dbReference type="Proteomes" id="UP000734854">
    <property type="component" value="Unassembled WGS sequence"/>
</dbReference>
<accession>A0A8J5KXC1</accession>
<gene>
    <name evidence="1" type="ORF">ZIOFF_035096</name>
</gene>
<evidence type="ECO:0008006" key="3">
    <source>
        <dbReference type="Google" id="ProtNLM"/>
    </source>
</evidence>
<dbReference type="EMBL" id="JACMSC010000010">
    <property type="protein sequence ID" value="KAG6502808.1"/>
    <property type="molecule type" value="Genomic_DNA"/>
</dbReference>
<evidence type="ECO:0000313" key="2">
    <source>
        <dbReference type="Proteomes" id="UP000734854"/>
    </source>
</evidence>
<protein>
    <recommendedName>
        <fullName evidence="3">F-box domain-containing protein</fullName>
    </recommendedName>
</protein>
<name>A0A8J5KXC1_ZINOF</name>
<reference evidence="1 2" key="1">
    <citation type="submission" date="2020-08" db="EMBL/GenBank/DDBJ databases">
        <title>Plant Genome Project.</title>
        <authorList>
            <person name="Zhang R.-G."/>
        </authorList>
    </citation>
    <scope>NUCLEOTIDE SEQUENCE [LARGE SCALE GENOMIC DNA]</scope>
    <source>
        <tissue evidence="1">Rhizome</tissue>
    </source>
</reference>